<dbReference type="RefSeq" id="WP_285575380.1">
    <property type="nucleotide sequence ID" value="NZ_BSDE01000004.1"/>
</dbReference>
<evidence type="ECO:0000259" key="5">
    <source>
        <dbReference type="PROSITE" id="PS51352"/>
    </source>
</evidence>
<dbReference type="InterPro" id="IPR036249">
    <property type="entry name" value="Thioredoxin-like_sf"/>
</dbReference>
<organism evidence="6 7">
    <name type="scientific">Geothrix limicola</name>
    <dbReference type="NCBI Taxonomy" id="2927978"/>
    <lineage>
        <taxon>Bacteria</taxon>
        <taxon>Pseudomonadati</taxon>
        <taxon>Acidobacteriota</taxon>
        <taxon>Holophagae</taxon>
        <taxon>Holophagales</taxon>
        <taxon>Holophagaceae</taxon>
        <taxon>Geothrix</taxon>
    </lineage>
</organism>
<evidence type="ECO:0000313" key="7">
    <source>
        <dbReference type="Proteomes" id="UP001165069"/>
    </source>
</evidence>
<keyword evidence="4" id="KW-0472">Membrane</keyword>
<keyword evidence="4" id="KW-0812">Transmembrane</keyword>
<dbReference type="PROSITE" id="PS00194">
    <property type="entry name" value="THIOREDOXIN_1"/>
    <property type="match status" value="1"/>
</dbReference>
<sequence>MSEAAKSDTYVPESRWRMAAAAALVGFGLLLGGFAVFRGVFGGGGEGASSGTDVSRVAFRDAEGNRRTLADFKGKVVLVDVWATWCPPCRRSLPEVAELQKAGGEAYVVLPISVDRGGWNDVKPFLAQNPQLGLQAFVPDGAKGLEPFGEISGIPTTLVIDRKGKLIQRWSGYGEGLAKRALDEALKAR</sequence>
<protein>
    <recommendedName>
        <fullName evidence="5">Thioredoxin domain-containing protein</fullName>
    </recommendedName>
</protein>
<feature type="transmembrane region" description="Helical" evidence="4">
    <location>
        <begin position="20"/>
        <end position="41"/>
    </location>
</feature>
<feature type="domain" description="Thioredoxin" evidence="5">
    <location>
        <begin position="48"/>
        <end position="187"/>
    </location>
</feature>
<dbReference type="CDD" id="cd02966">
    <property type="entry name" value="TlpA_like_family"/>
    <property type="match status" value="1"/>
</dbReference>
<dbReference type="Proteomes" id="UP001165069">
    <property type="component" value="Unassembled WGS sequence"/>
</dbReference>
<evidence type="ECO:0000256" key="2">
    <source>
        <dbReference type="ARBA" id="ARBA00022748"/>
    </source>
</evidence>
<reference evidence="6 7" key="1">
    <citation type="journal article" date="2023" name="Antonie Van Leeuwenhoek">
        <title>Mesoterricola silvestris gen. nov., sp. nov., Mesoterricola sediminis sp. nov., Geothrix oryzae sp. nov., Geothrix edaphica sp. nov., Geothrix rubra sp. nov., and Geothrix limicola sp. nov., six novel members of Acidobacteriota isolated from soils.</title>
        <authorList>
            <person name="Itoh H."/>
            <person name="Sugisawa Y."/>
            <person name="Mise K."/>
            <person name="Xu Z."/>
            <person name="Kuniyasu M."/>
            <person name="Ushijima N."/>
            <person name="Kawano K."/>
            <person name="Kobayashi E."/>
            <person name="Shiratori Y."/>
            <person name="Masuda Y."/>
            <person name="Senoo K."/>
        </authorList>
    </citation>
    <scope>NUCLEOTIDE SEQUENCE [LARGE SCALE GENOMIC DNA]</scope>
    <source>
        <strain evidence="6 7">Red804</strain>
    </source>
</reference>
<evidence type="ECO:0000256" key="4">
    <source>
        <dbReference type="SAM" id="Phobius"/>
    </source>
</evidence>
<evidence type="ECO:0000313" key="6">
    <source>
        <dbReference type="EMBL" id="GLH73790.1"/>
    </source>
</evidence>
<dbReference type="InterPro" id="IPR017937">
    <property type="entry name" value="Thioredoxin_CS"/>
</dbReference>
<dbReference type="PROSITE" id="PS51352">
    <property type="entry name" value="THIOREDOXIN_2"/>
    <property type="match status" value="1"/>
</dbReference>
<dbReference type="EMBL" id="BSDE01000004">
    <property type="protein sequence ID" value="GLH73790.1"/>
    <property type="molecule type" value="Genomic_DNA"/>
</dbReference>
<keyword evidence="7" id="KW-1185">Reference proteome</keyword>
<comment type="caution">
    <text evidence="6">The sequence shown here is derived from an EMBL/GenBank/DDBJ whole genome shotgun (WGS) entry which is preliminary data.</text>
</comment>
<dbReference type="SUPFAM" id="SSF52833">
    <property type="entry name" value="Thioredoxin-like"/>
    <property type="match status" value="1"/>
</dbReference>
<keyword evidence="2" id="KW-0201">Cytochrome c-type biogenesis</keyword>
<keyword evidence="4" id="KW-1133">Transmembrane helix</keyword>
<dbReference type="InterPro" id="IPR013740">
    <property type="entry name" value="Redoxin"/>
</dbReference>
<dbReference type="PANTHER" id="PTHR42852:SF17">
    <property type="entry name" value="THIOREDOXIN-LIKE PROTEIN HI_1115"/>
    <property type="match status" value="1"/>
</dbReference>
<gene>
    <name evidence="6" type="ORF">GETHLI_22920</name>
</gene>
<proteinExistence type="predicted"/>
<accession>A0ABQ5QHZ1</accession>
<evidence type="ECO:0000256" key="1">
    <source>
        <dbReference type="ARBA" id="ARBA00004196"/>
    </source>
</evidence>
<dbReference type="InterPro" id="IPR013766">
    <property type="entry name" value="Thioredoxin_domain"/>
</dbReference>
<dbReference type="Pfam" id="PF08534">
    <property type="entry name" value="Redoxin"/>
    <property type="match status" value="1"/>
</dbReference>
<dbReference type="InterPro" id="IPR050553">
    <property type="entry name" value="Thioredoxin_ResA/DsbE_sf"/>
</dbReference>
<dbReference type="Gene3D" id="3.40.30.10">
    <property type="entry name" value="Glutaredoxin"/>
    <property type="match status" value="1"/>
</dbReference>
<dbReference type="PANTHER" id="PTHR42852">
    <property type="entry name" value="THIOL:DISULFIDE INTERCHANGE PROTEIN DSBE"/>
    <property type="match status" value="1"/>
</dbReference>
<keyword evidence="3" id="KW-0676">Redox-active center</keyword>
<evidence type="ECO:0000256" key="3">
    <source>
        <dbReference type="ARBA" id="ARBA00023284"/>
    </source>
</evidence>
<name>A0ABQ5QHZ1_9BACT</name>
<comment type="subcellular location">
    <subcellularLocation>
        <location evidence="1">Cell envelope</location>
    </subcellularLocation>
</comment>